<evidence type="ECO:0000256" key="4">
    <source>
        <dbReference type="ARBA" id="ARBA00022475"/>
    </source>
</evidence>
<protein>
    <recommendedName>
        <fullName evidence="11">Major facilitator superfamily (MFS) profile domain-containing protein</fullName>
    </recommendedName>
</protein>
<dbReference type="Gene3D" id="1.20.1250.20">
    <property type="entry name" value="MFS general substrate transporter like domains"/>
    <property type="match status" value="1"/>
</dbReference>
<feature type="region of interest" description="Disordered" evidence="9">
    <location>
        <begin position="1"/>
        <end position="22"/>
    </location>
</feature>
<dbReference type="PANTHER" id="PTHR43528:SF1">
    <property type="entry name" value="ALPHA-KETOGLUTARATE PERMEASE"/>
    <property type="match status" value="1"/>
</dbReference>
<feature type="transmembrane region" description="Helical" evidence="10">
    <location>
        <begin position="412"/>
        <end position="434"/>
    </location>
</feature>
<dbReference type="PANTHER" id="PTHR43528">
    <property type="entry name" value="ALPHA-KETOGLUTARATE PERMEASE"/>
    <property type="match status" value="1"/>
</dbReference>
<organism evidence="12 13">
    <name type="scientific">Brevibacterium pityocampae</name>
    <dbReference type="NCBI Taxonomy" id="506594"/>
    <lineage>
        <taxon>Bacteria</taxon>
        <taxon>Bacillati</taxon>
        <taxon>Actinomycetota</taxon>
        <taxon>Actinomycetes</taxon>
        <taxon>Micrococcales</taxon>
        <taxon>Brevibacteriaceae</taxon>
        <taxon>Brevibacterium</taxon>
    </lineage>
</organism>
<evidence type="ECO:0000256" key="9">
    <source>
        <dbReference type="SAM" id="MobiDB-lite"/>
    </source>
</evidence>
<dbReference type="InterPro" id="IPR051084">
    <property type="entry name" value="H+-coupled_symporters"/>
</dbReference>
<feature type="transmembrane region" description="Helical" evidence="10">
    <location>
        <begin position="358"/>
        <end position="375"/>
    </location>
</feature>
<dbReference type="InterPro" id="IPR020846">
    <property type="entry name" value="MFS_dom"/>
</dbReference>
<accession>A0ABP8JH74</accession>
<evidence type="ECO:0000256" key="7">
    <source>
        <dbReference type="ARBA" id="ARBA00022989"/>
    </source>
</evidence>
<keyword evidence="13" id="KW-1185">Reference proteome</keyword>
<evidence type="ECO:0000313" key="13">
    <source>
        <dbReference type="Proteomes" id="UP001500642"/>
    </source>
</evidence>
<dbReference type="InterPro" id="IPR036259">
    <property type="entry name" value="MFS_trans_sf"/>
</dbReference>
<dbReference type="RefSeq" id="WP_345031462.1">
    <property type="nucleotide sequence ID" value="NZ_BAABGL010000011.1"/>
</dbReference>
<feature type="transmembrane region" description="Helical" evidence="10">
    <location>
        <begin position="205"/>
        <end position="224"/>
    </location>
</feature>
<feature type="compositionally biased region" description="Low complexity" evidence="9">
    <location>
        <begin position="278"/>
        <end position="290"/>
    </location>
</feature>
<evidence type="ECO:0000256" key="6">
    <source>
        <dbReference type="ARBA" id="ARBA00022847"/>
    </source>
</evidence>
<evidence type="ECO:0000256" key="10">
    <source>
        <dbReference type="SAM" id="Phobius"/>
    </source>
</evidence>
<feature type="transmembrane region" description="Helical" evidence="10">
    <location>
        <begin position="129"/>
        <end position="149"/>
    </location>
</feature>
<feature type="transmembrane region" description="Helical" evidence="10">
    <location>
        <begin position="319"/>
        <end position="338"/>
    </location>
</feature>
<feature type="transmembrane region" description="Helical" evidence="10">
    <location>
        <begin position="69"/>
        <end position="92"/>
    </location>
</feature>
<keyword evidence="4" id="KW-1003">Cell membrane</keyword>
<dbReference type="InterPro" id="IPR011701">
    <property type="entry name" value="MFS"/>
</dbReference>
<name>A0ABP8JH74_9MICO</name>
<dbReference type="InterPro" id="IPR005828">
    <property type="entry name" value="MFS_sugar_transport-like"/>
</dbReference>
<dbReference type="Pfam" id="PF07690">
    <property type="entry name" value="MFS_1"/>
    <property type="match status" value="1"/>
</dbReference>
<evidence type="ECO:0000256" key="1">
    <source>
        <dbReference type="ARBA" id="ARBA00004651"/>
    </source>
</evidence>
<feature type="transmembrane region" description="Helical" evidence="10">
    <location>
        <begin position="387"/>
        <end position="406"/>
    </location>
</feature>
<comment type="subcellular location">
    <subcellularLocation>
        <location evidence="1">Cell membrane</location>
        <topology evidence="1">Multi-pass membrane protein</topology>
    </subcellularLocation>
</comment>
<feature type="transmembrane region" description="Helical" evidence="10">
    <location>
        <begin position="446"/>
        <end position="465"/>
    </location>
</feature>
<feature type="compositionally biased region" description="Polar residues" evidence="9">
    <location>
        <begin position="1"/>
        <end position="13"/>
    </location>
</feature>
<evidence type="ECO:0000256" key="3">
    <source>
        <dbReference type="ARBA" id="ARBA00022448"/>
    </source>
</evidence>
<dbReference type="SUPFAM" id="SSF103473">
    <property type="entry name" value="MFS general substrate transporter"/>
    <property type="match status" value="1"/>
</dbReference>
<sequence>MTADSRVTATGASSGPGRAPATPAIDIKKQRRSMLASVTGQLLEWYEWSAYAVFAPFIAGALFNPQNQVSALLSTFGVFAIGFLFRPLGGVVFGRIADKRGRRFVLVTTMLMMAGGSVMIGLLPTFESIGILASALLLLARVVQGFAHGGESATANSYIAEIAPAHRRGLWGSTVFMTIFGGAIIAFVIGGIITGTLSEPDVQSWGWRIPFLLGAVLAVVALWLRVGMVESQVFQADEATPVIEDPAAARTAAEAPAATPREGASPQGTPREGASPQGTSATAAPATDSGTGSGTGSLHRGLGVESFTEKTLAPLSRPLSIVLIFFLVSGVAASNYTWTSYVSTYAISQEGMDPSGAYWSLVAALVVGLAALPFWGAVSDRVGRRPVLLIFAIGVIVTQFPLMAFIDDRPWTLFVATSIGLFVLSAGASLLACVMAETFPTHARTASIGLAYSLATAVFGGTTPYVNQLAVSQGVPWAANAFILFAAALALWAVTRLPERRAIDLTIVR</sequence>
<comment type="caution">
    <text evidence="12">The sequence shown here is derived from an EMBL/GenBank/DDBJ whole genome shotgun (WGS) entry which is preliminary data.</text>
</comment>
<keyword evidence="7 10" id="KW-1133">Transmembrane helix</keyword>
<dbReference type="Pfam" id="PF00083">
    <property type="entry name" value="Sugar_tr"/>
    <property type="match status" value="1"/>
</dbReference>
<dbReference type="PROSITE" id="PS50850">
    <property type="entry name" value="MFS"/>
    <property type="match status" value="1"/>
</dbReference>
<reference evidence="13" key="1">
    <citation type="journal article" date="2019" name="Int. J. Syst. Evol. Microbiol.">
        <title>The Global Catalogue of Microorganisms (GCM) 10K type strain sequencing project: providing services to taxonomists for standard genome sequencing and annotation.</title>
        <authorList>
            <consortium name="The Broad Institute Genomics Platform"/>
            <consortium name="The Broad Institute Genome Sequencing Center for Infectious Disease"/>
            <person name="Wu L."/>
            <person name="Ma J."/>
        </authorList>
    </citation>
    <scope>NUCLEOTIDE SEQUENCE [LARGE SCALE GENOMIC DNA]</scope>
    <source>
        <strain evidence="13">JCM 17808</strain>
    </source>
</reference>
<evidence type="ECO:0000256" key="5">
    <source>
        <dbReference type="ARBA" id="ARBA00022692"/>
    </source>
</evidence>
<feature type="compositionally biased region" description="Low complexity" evidence="9">
    <location>
        <begin position="248"/>
        <end position="262"/>
    </location>
</feature>
<evidence type="ECO:0000259" key="11">
    <source>
        <dbReference type="PROSITE" id="PS50850"/>
    </source>
</evidence>
<proteinExistence type="inferred from homology"/>
<gene>
    <name evidence="12" type="ORF">GCM10023167_17390</name>
</gene>
<keyword evidence="6" id="KW-0769">Symport</keyword>
<feature type="transmembrane region" description="Helical" evidence="10">
    <location>
        <begin position="104"/>
        <end position="123"/>
    </location>
</feature>
<keyword evidence="3" id="KW-0813">Transport</keyword>
<evidence type="ECO:0000313" key="12">
    <source>
        <dbReference type="EMBL" id="GAA4390673.1"/>
    </source>
</evidence>
<keyword evidence="8 10" id="KW-0472">Membrane</keyword>
<dbReference type="PROSITE" id="PS00217">
    <property type="entry name" value="SUGAR_TRANSPORT_2"/>
    <property type="match status" value="1"/>
</dbReference>
<feature type="transmembrane region" description="Helical" evidence="10">
    <location>
        <begin position="170"/>
        <end position="193"/>
    </location>
</feature>
<feature type="domain" description="Major facilitator superfamily (MFS) profile" evidence="11">
    <location>
        <begin position="33"/>
        <end position="504"/>
    </location>
</feature>
<keyword evidence="5 10" id="KW-0812">Transmembrane</keyword>
<evidence type="ECO:0000256" key="2">
    <source>
        <dbReference type="ARBA" id="ARBA00008240"/>
    </source>
</evidence>
<feature type="transmembrane region" description="Helical" evidence="10">
    <location>
        <begin position="477"/>
        <end position="495"/>
    </location>
</feature>
<dbReference type="Proteomes" id="UP001500642">
    <property type="component" value="Unassembled WGS sequence"/>
</dbReference>
<evidence type="ECO:0000256" key="8">
    <source>
        <dbReference type="ARBA" id="ARBA00023136"/>
    </source>
</evidence>
<feature type="region of interest" description="Disordered" evidence="9">
    <location>
        <begin position="248"/>
        <end position="298"/>
    </location>
</feature>
<dbReference type="EMBL" id="BAABGL010000011">
    <property type="protein sequence ID" value="GAA4390673.1"/>
    <property type="molecule type" value="Genomic_DNA"/>
</dbReference>
<feature type="transmembrane region" description="Helical" evidence="10">
    <location>
        <begin position="42"/>
        <end position="63"/>
    </location>
</feature>
<comment type="similarity">
    <text evidence="2">Belongs to the major facilitator superfamily. Metabolite:H+ Symporter (MHS) family (TC 2.A.1.6) family.</text>
</comment>
<dbReference type="InterPro" id="IPR005829">
    <property type="entry name" value="Sugar_transporter_CS"/>
</dbReference>